<dbReference type="PANTHER" id="PTHR12126:SF11">
    <property type="entry name" value="NADH DEHYDROGENASE [UBIQUINONE] 1 ALPHA SUBCOMPLEX SUBUNIT 9, MITOCHONDRIAL"/>
    <property type="match status" value="1"/>
</dbReference>
<reference evidence="3" key="1">
    <citation type="journal article" date="2019" name="Int. J. Syst. Evol. Microbiol.">
        <title>The Global Catalogue of Microorganisms (GCM) 10K type strain sequencing project: providing services to taxonomists for standard genome sequencing and annotation.</title>
        <authorList>
            <consortium name="The Broad Institute Genomics Platform"/>
            <consortium name="The Broad Institute Genome Sequencing Center for Infectious Disease"/>
            <person name="Wu L."/>
            <person name="Ma J."/>
        </authorList>
    </citation>
    <scope>NUCLEOTIDE SEQUENCE [LARGE SCALE GENOMIC DNA]</scope>
    <source>
        <strain evidence="3">NBRC 106593</strain>
    </source>
</reference>
<organism evidence="2 3">
    <name type="scientific">Branchiibius cervicis</name>
    <dbReference type="NCBI Taxonomy" id="908252"/>
    <lineage>
        <taxon>Bacteria</taxon>
        <taxon>Bacillati</taxon>
        <taxon>Actinomycetota</taxon>
        <taxon>Actinomycetes</taxon>
        <taxon>Micrococcales</taxon>
        <taxon>Dermacoccaceae</taxon>
        <taxon>Branchiibius</taxon>
    </lineage>
</organism>
<evidence type="ECO:0000313" key="2">
    <source>
        <dbReference type="EMBL" id="MFC6714744.1"/>
    </source>
</evidence>
<evidence type="ECO:0000313" key="3">
    <source>
        <dbReference type="Proteomes" id="UP001596356"/>
    </source>
</evidence>
<dbReference type="RefSeq" id="WP_377823369.1">
    <property type="nucleotide sequence ID" value="NZ_JBHSWJ010000002.1"/>
</dbReference>
<gene>
    <name evidence="2" type="ORF">ACFQBT_13360</name>
</gene>
<name>A0ABW2AUR6_9MICO</name>
<dbReference type="InterPro" id="IPR016040">
    <property type="entry name" value="NAD(P)-bd_dom"/>
</dbReference>
<proteinExistence type="predicted"/>
<dbReference type="Pfam" id="PF13460">
    <property type="entry name" value="NAD_binding_10"/>
    <property type="match status" value="1"/>
</dbReference>
<protein>
    <submittedName>
        <fullName evidence="2">SDR family oxidoreductase</fullName>
    </submittedName>
</protein>
<dbReference type="EMBL" id="JBHSWJ010000002">
    <property type="protein sequence ID" value="MFC6714744.1"/>
    <property type="molecule type" value="Genomic_DNA"/>
</dbReference>
<dbReference type="SUPFAM" id="SSF51735">
    <property type="entry name" value="NAD(P)-binding Rossmann-fold domains"/>
    <property type="match status" value="1"/>
</dbReference>
<dbReference type="Proteomes" id="UP001596356">
    <property type="component" value="Unassembled WGS sequence"/>
</dbReference>
<keyword evidence="3" id="KW-1185">Reference proteome</keyword>
<feature type="domain" description="NAD(P)-binding" evidence="1">
    <location>
        <begin position="26"/>
        <end position="156"/>
    </location>
</feature>
<dbReference type="Gene3D" id="3.40.50.720">
    <property type="entry name" value="NAD(P)-binding Rossmann-like Domain"/>
    <property type="match status" value="1"/>
</dbReference>
<comment type="caution">
    <text evidence="2">The sequence shown here is derived from an EMBL/GenBank/DDBJ whole genome shotgun (WGS) entry which is preliminary data.</text>
</comment>
<sequence>MTDPTDTPSLVTYVPGLGRRPILVTGASGILGGAVVGELAASHTPVRPAGRCPDAAQLADGWVSADLALGTGLETALNDVAAVIHCATDPSDAQRVDVDGTRNLIAAMQRHNPAARLVHVSIVGVFDNPLPYYRAKADAERLVYDAPVPHVVARATQFHSFVHDLLRPRAGVTMGVSGLRFAPIDPHWLAARLVDLALAEDPPELSQYAGPETFTFQELAALTAHVEGRRTPFRLPAPAIGATLRAFRDGSNLPGPTAQRGGSTYAEWLASR</sequence>
<accession>A0ABW2AUR6</accession>
<dbReference type="InterPro" id="IPR051207">
    <property type="entry name" value="ComplexI_NDUFA9_subunit"/>
</dbReference>
<dbReference type="PANTHER" id="PTHR12126">
    <property type="entry name" value="NADH-UBIQUINONE OXIDOREDUCTASE 39 KDA SUBUNIT-RELATED"/>
    <property type="match status" value="1"/>
</dbReference>
<dbReference type="InterPro" id="IPR036291">
    <property type="entry name" value="NAD(P)-bd_dom_sf"/>
</dbReference>
<evidence type="ECO:0000259" key="1">
    <source>
        <dbReference type="Pfam" id="PF13460"/>
    </source>
</evidence>